<dbReference type="Pfam" id="PF13460">
    <property type="entry name" value="NAD_binding_10"/>
    <property type="match status" value="1"/>
</dbReference>
<dbReference type="RefSeq" id="WP_058919444.1">
    <property type="nucleotide sequence ID" value="NZ_JBHSQC010000015.1"/>
</dbReference>
<dbReference type="PANTHER" id="PTHR15020">
    <property type="entry name" value="FLAVIN REDUCTASE-RELATED"/>
    <property type="match status" value="1"/>
</dbReference>
<evidence type="ECO:0000313" key="3">
    <source>
        <dbReference type="Proteomes" id="UP001597285"/>
    </source>
</evidence>
<name>A0ABW4NLQ9_9LACT</name>
<dbReference type="InterPro" id="IPR036291">
    <property type="entry name" value="NAD(P)-bd_dom_sf"/>
</dbReference>
<dbReference type="Gene3D" id="3.40.50.720">
    <property type="entry name" value="NAD(P)-binding Rossmann-like Domain"/>
    <property type="match status" value="1"/>
</dbReference>
<protein>
    <submittedName>
        <fullName evidence="2">SDR family oxidoreductase</fullName>
    </submittedName>
</protein>
<keyword evidence="3" id="KW-1185">Reference proteome</keyword>
<dbReference type="InterPro" id="IPR016040">
    <property type="entry name" value="NAD(P)-bd_dom"/>
</dbReference>
<dbReference type="PANTHER" id="PTHR15020:SF50">
    <property type="entry name" value="UPF0659 PROTEIN YMR090W"/>
    <property type="match status" value="1"/>
</dbReference>
<feature type="domain" description="NAD(P)-binding" evidence="1">
    <location>
        <begin position="7"/>
        <end position="192"/>
    </location>
</feature>
<comment type="caution">
    <text evidence="2">The sequence shown here is derived from an EMBL/GenBank/DDBJ whole genome shotgun (WGS) entry which is preliminary data.</text>
</comment>
<gene>
    <name evidence="2" type="ORF">ACFSBK_04200</name>
</gene>
<organism evidence="2 3">
    <name type="scientific">Carnobacterium antarcticum</name>
    <dbReference type="NCBI Taxonomy" id="2126436"/>
    <lineage>
        <taxon>Bacteria</taxon>
        <taxon>Bacillati</taxon>
        <taxon>Bacillota</taxon>
        <taxon>Bacilli</taxon>
        <taxon>Lactobacillales</taxon>
        <taxon>Carnobacteriaceae</taxon>
        <taxon>Carnobacterium</taxon>
    </lineage>
</organism>
<reference evidence="3" key="1">
    <citation type="journal article" date="2019" name="Int. J. Syst. Evol. Microbiol.">
        <title>The Global Catalogue of Microorganisms (GCM) 10K type strain sequencing project: providing services to taxonomists for standard genome sequencing and annotation.</title>
        <authorList>
            <consortium name="The Broad Institute Genomics Platform"/>
            <consortium name="The Broad Institute Genome Sequencing Center for Infectious Disease"/>
            <person name="Wu L."/>
            <person name="Ma J."/>
        </authorList>
    </citation>
    <scope>NUCLEOTIDE SEQUENCE [LARGE SCALE GENOMIC DNA]</scope>
    <source>
        <strain evidence="3">KCTC 42143</strain>
    </source>
</reference>
<evidence type="ECO:0000259" key="1">
    <source>
        <dbReference type="Pfam" id="PF13460"/>
    </source>
</evidence>
<proteinExistence type="predicted"/>
<evidence type="ECO:0000313" key="2">
    <source>
        <dbReference type="EMBL" id="MFD1799063.1"/>
    </source>
</evidence>
<dbReference type="EMBL" id="JBHUFF010000008">
    <property type="protein sequence ID" value="MFD1799063.1"/>
    <property type="molecule type" value="Genomic_DNA"/>
</dbReference>
<accession>A0ABW4NLQ9</accession>
<dbReference type="Proteomes" id="UP001597285">
    <property type="component" value="Unassembled WGS sequence"/>
</dbReference>
<sequence length="217" mass="23766">MKVLVVGANGKVARHFADFAKEDSAIEEIAMIRNSEQAGFFEERGIETVLLDLVKNSVDELAEAMKNVDAVIFSAGAGGSGFDKTVLIDLDGAIKAMTAAEQAGVKRFVMVSTFRTGREEMAKEHDLQVYTIAKNYADEWLKNRTELDWTIVHPGILVDTPGTNQIKVGMGQDINEIPRQDVAQTLISVLHNDNTIKQEFEVLAGNTAVEEAISNLK</sequence>
<dbReference type="CDD" id="cd05243">
    <property type="entry name" value="SDR_a5"/>
    <property type="match status" value="1"/>
</dbReference>
<dbReference type="SUPFAM" id="SSF51735">
    <property type="entry name" value="NAD(P)-binding Rossmann-fold domains"/>
    <property type="match status" value="1"/>
</dbReference>